<dbReference type="Proteomes" id="UP000237347">
    <property type="component" value="Unassembled WGS sequence"/>
</dbReference>
<proteinExistence type="predicted"/>
<protein>
    <submittedName>
        <fullName evidence="1">High mobility group b protein 3</fullName>
    </submittedName>
</protein>
<sequence>MYGLWSIGQDKAPYVAKAEKRKTEYNKTMQAYNKKLELCLPPCNLIQAIKSFVYHLPKSSKLHIVIANLVFAATWSGIF</sequence>
<dbReference type="AlphaFoldDB" id="A0AAW0J7H4"/>
<organism evidence="1 2">
    <name type="scientific">Quercus suber</name>
    <name type="common">Cork oak</name>
    <dbReference type="NCBI Taxonomy" id="58331"/>
    <lineage>
        <taxon>Eukaryota</taxon>
        <taxon>Viridiplantae</taxon>
        <taxon>Streptophyta</taxon>
        <taxon>Embryophyta</taxon>
        <taxon>Tracheophyta</taxon>
        <taxon>Spermatophyta</taxon>
        <taxon>Magnoliopsida</taxon>
        <taxon>eudicotyledons</taxon>
        <taxon>Gunneridae</taxon>
        <taxon>Pentapetalae</taxon>
        <taxon>rosids</taxon>
        <taxon>fabids</taxon>
        <taxon>Fagales</taxon>
        <taxon>Fagaceae</taxon>
        <taxon>Quercus</taxon>
    </lineage>
</organism>
<keyword evidence="2" id="KW-1185">Reference proteome</keyword>
<evidence type="ECO:0000313" key="1">
    <source>
        <dbReference type="EMBL" id="KAK7822239.1"/>
    </source>
</evidence>
<dbReference type="InterPro" id="IPR036910">
    <property type="entry name" value="HMG_box_dom_sf"/>
</dbReference>
<dbReference type="SUPFAM" id="SSF47095">
    <property type="entry name" value="HMG-box"/>
    <property type="match status" value="1"/>
</dbReference>
<name>A0AAW0J7H4_QUESU</name>
<evidence type="ECO:0000313" key="2">
    <source>
        <dbReference type="Proteomes" id="UP000237347"/>
    </source>
</evidence>
<reference evidence="1 2" key="1">
    <citation type="journal article" date="2018" name="Sci. Data">
        <title>The draft genome sequence of cork oak.</title>
        <authorList>
            <person name="Ramos A.M."/>
            <person name="Usie A."/>
            <person name="Barbosa P."/>
            <person name="Barros P.M."/>
            <person name="Capote T."/>
            <person name="Chaves I."/>
            <person name="Simoes F."/>
            <person name="Abreu I."/>
            <person name="Carrasquinho I."/>
            <person name="Faro C."/>
            <person name="Guimaraes J.B."/>
            <person name="Mendonca D."/>
            <person name="Nobrega F."/>
            <person name="Rodrigues L."/>
            <person name="Saibo N.J.M."/>
            <person name="Varela M.C."/>
            <person name="Egas C."/>
            <person name="Matos J."/>
            <person name="Miguel C.M."/>
            <person name="Oliveira M.M."/>
            <person name="Ricardo C.P."/>
            <person name="Goncalves S."/>
        </authorList>
    </citation>
    <scope>NUCLEOTIDE SEQUENCE [LARGE SCALE GENOMIC DNA]</scope>
    <source>
        <strain evidence="2">cv. HL8</strain>
    </source>
</reference>
<accession>A0AAW0J7H4</accession>
<dbReference type="EMBL" id="PKMF04000673">
    <property type="protein sequence ID" value="KAK7822239.1"/>
    <property type="molecule type" value="Genomic_DNA"/>
</dbReference>
<gene>
    <name evidence="1" type="primary">HMGB3</name>
    <name evidence="1" type="ORF">CFP56_036648</name>
</gene>
<comment type="caution">
    <text evidence="1">The sequence shown here is derived from an EMBL/GenBank/DDBJ whole genome shotgun (WGS) entry which is preliminary data.</text>
</comment>